<evidence type="ECO:0000256" key="1">
    <source>
        <dbReference type="SAM" id="Phobius"/>
    </source>
</evidence>
<feature type="transmembrane region" description="Helical" evidence="1">
    <location>
        <begin position="76"/>
        <end position="98"/>
    </location>
</feature>
<evidence type="ECO:0000313" key="3">
    <source>
        <dbReference type="Proteomes" id="UP000680304"/>
    </source>
</evidence>
<proteinExistence type="predicted"/>
<gene>
    <name evidence="2" type="ORF">PACILC2_19730</name>
</gene>
<feature type="transmembrane region" description="Helical" evidence="1">
    <location>
        <begin position="37"/>
        <end position="56"/>
    </location>
</feature>
<comment type="caution">
    <text evidence="2">The sequence shown here is derived from an EMBL/GenBank/DDBJ whole genome shotgun (WGS) entry which is preliminary data.</text>
</comment>
<sequence length="132" mass="14652">MQKNMGKWNLTFRAISILAGAVLGLTLVYIIQEGVNLSVLLGALTATIILIVINVIKVRMQNDTIPDTDERTVKNVLKFFVFSSHILLGILFIALSMISFMGVKLVPISYLWIIIIGYLLIMGIGAFIVSRR</sequence>
<protein>
    <recommendedName>
        <fullName evidence="4">DUF2178 domain-containing protein</fullName>
    </recommendedName>
</protein>
<organism evidence="2 3">
    <name type="scientific">Paenibacillus cisolokensis</name>
    <dbReference type="NCBI Taxonomy" id="1658519"/>
    <lineage>
        <taxon>Bacteria</taxon>
        <taxon>Bacillati</taxon>
        <taxon>Bacillota</taxon>
        <taxon>Bacilli</taxon>
        <taxon>Bacillales</taxon>
        <taxon>Paenibacillaceae</taxon>
        <taxon>Paenibacillus</taxon>
    </lineage>
</organism>
<name>A0ABQ4N5C0_9BACL</name>
<feature type="transmembrane region" description="Helical" evidence="1">
    <location>
        <begin position="12"/>
        <end position="31"/>
    </location>
</feature>
<dbReference type="Proteomes" id="UP000680304">
    <property type="component" value="Unassembled WGS sequence"/>
</dbReference>
<keyword evidence="3" id="KW-1185">Reference proteome</keyword>
<keyword evidence="1" id="KW-1133">Transmembrane helix</keyword>
<accession>A0ABQ4N5C0</accession>
<evidence type="ECO:0008006" key="4">
    <source>
        <dbReference type="Google" id="ProtNLM"/>
    </source>
</evidence>
<keyword evidence="1" id="KW-0472">Membrane</keyword>
<feature type="transmembrane region" description="Helical" evidence="1">
    <location>
        <begin position="110"/>
        <end position="129"/>
    </location>
</feature>
<evidence type="ECO:0000313" key="2">
    <source>
        <dbReference type="EMBL" id="GIQ63405.1"/>
    </source>
</evidence>
<dbReference type="EMBL" id="BOVJ01000062">
    <property type="protein sequence ID" value="GIQ63405.1"/>
    <property type="molecule type" value="Genomic_DNA"/>
</dbReference>
<reference evidence="2 3" key="1">
    <citation type="submission" date="2021-04" db="EMBL/GenBank/DDBJ databases">
        <title>Draft genome sequence of Paenibacillus cisolokensis, LC2-13A.</title>
        <authorList>
            <person name="Uke A."/>
            <person name="Chhe C."/>
            <person name="Baramee S."/>
            <person name="Kosugi A."/>
        </authorList>
    </citation>
    <scope>NUCLEOTIDE SEQUENCE [LARGE SCALE GENOMIC DNA]</scope>
    <source>
        <strain evidence="2 3">LC2-13A</strain>
    </source>
</reference>
<keyword evidence="1" id="KW-0812">Transmembrane</keyword>
<dbReference type="RefSeq" id="WP_213528588.1">
    <property type="nucleotide sequence ID" value="NZ_BOVJ01000062.1"/>
</dbReference>